<accession>A0A1J1I1G8</accession>
<sequence length="73" mass="8693">MTLTWTGTSFSFTVEWPKYRLRCDERRSKIELHLSKVFNGQHSNFLIVTKENLQHITLVINLIRLRSSKRFGL</sequence>
<gene>
    <name evidence="1" type="ORF">CLUMA_CG007575</name>
</gene>
<dbReference type="Proteomes" id="UP000183832">
    <property type="component" value="Unassembled WGS sequence"/>
</dbReference>
<reference evidence="1 2" key="1">
    <citation type="submission" date="2015-04" db="EMBL/GenBank/DDBJ databases">
        <authorList>
            <person name="Syromyatnikov M.Y."/>
            <person name="Popov V.N."/>
        </authorList>
    </citation>
    <scope>NUCLEOTIDE SEQUENCE [LARGE SCALE GENOMIC DNA]</scope>
</reference>
<dbReference type="AlphaFoldDB" id="A0A1J1I1G8"/>
<evidence type="ECO:0000313" key="2">
    <source>
        <dbReference type="Proteomes" id="UP000183832"/>
    </source>
</evidence>
<proteinExistence type="predicted"/>
<evidence type="ECO:0000313" key="1">
    <source>
        <dbReference type="EMBL" id="CRK94051.1"/>
    </source>
</evidence>
<keyword evidence="2" id="KW-1185">Reference proteome</keyword>
<protein>
    <submittedName>
        <fullName evidence="1">CLUMA_CG007575, isoform A</fullName>
    </submittedName>
</protein>
<organism evidence="1 2">
    <name type="scientific">Clunio marinus</name>
    <dbReference type="NCBI Taxonomy" id="568069"/>
    <lineage>
        <taxon>Eukaryota</taxon>
        <taxon>Metazoa</taxon>
        <taxon>Ecdysozoa</taxon>
        <taxon>Arthropoda</taxon>
        <taxon>Hexapoda</taxon>
        <taxon>Insecta</taxon>
        <taxon>Pterygota</taxon>
        <taxon>Neoptera</taxon>
        <taxon>Endopterygota</taxon>
        <taxon>Diptera</taxon>
        <taxon>Nematocera</taxon>
        <taxon>Chironomoidea</taxon>
        <taxon>Chironomidae</taxon>
        <taxon>Clunio</taxon>
    </lineage>
</organism>
<name>A0A1J1I1G8_9DIPT</name>
<dbReference type="EMBL" id="CVRI01000038">
    <property type="protein sequence ID" value="CRK94051.1"/>
    <property type="molecule type" value="Genomic_DNA"/>
</dbReference>